<dbReference type="Proteomes" id="UP000232323">
    <property type="component" value="Unassembled WGS sequence"/>
</dbReference>
<proteinExistence type="predicted"/>
<evidence type="ECO:0000313" key="3">
    <source>
        <dbReference type="Proteomes" id="UP000232323"/>
    </source>
</evidence>
<dbReference type="AlphaFoldDB" id="A0A250XNV8"/>
<dbReference type="EMBL" id="BEGY01000135">
    <property type="protein sequence ID" value="GAX84757.1"/>
    <property type="molecule type" value="Genomic_DNA"/>
</dbReference>
<keyword evidence="3" id="KW-1185">Reference proteome</keyword>
<reference evidence="2 3" key="1">
    <citation type="submission" date="2017-08" db="EMBL/GenBank/DDBJ databases">
        <title>Acidophilic green algal genome provides insights into adaptation to an acidic environment.</title>
        <authorList>
            <person name="Hirooka S."/>
            <person name="Hirose Y."/>
            <person name="Kanesaki Y."/>
            <person name="Higuchi S."/>
            <person name="Fujiwara T."/>
            <person name="Onuma R."/>
            <person name="Era A."/>
            <person name="Ohbayashi R."/>
            <person name="Uzuka A."/>
            <person name="Nozaki H."/>
            <person name="Yoshikawa H."/>
            <person name="Miyagishima S.Y."/>
        </authorList>
    </citation>
    <scope>NUCLEOTIDE SEQUENCE [LARGE SCALE GENOMIC DNA]</scope>
    <source>
        <strain evidence="2 3">NIES-2499</strain>
    </source>
</reference>
<evidence type="ECO:0000313" key="2">
    <source>
        <dbReference type="EMBL" id="GAX84757.1"/>
    </source>
</evidence>
<feature type="region of interest" description="Disordered" evidence="1">
    <location>
        <begin position="162"/>
        <end position="197"/>
    </location>
</feature>
<evidence type="ECO:0000256" key="1">
    <source>
        <dbReference type="SAM" id="MobiDB-lite"/>
    </source>
</evidence>
<name>A0A250XNV8_9CHLO</name>
<gene>
    <name evidence="2" type="ORF">CEUSTIGMA_g12179.t1</name>
</gene>
<accession>A0A250XNV8</accession>
<organism evidence="2 3">
    <name type="scientific">Chlamydomonas eustigma</name>
    <dbReference type="NCBI Taxonomy" id="1157962"/>
    <lineage>
        <taxon>Eukaryota</taxon>
        <taxon>Viridiplantae</taxon>
        <taxon>Chlorophyta</taxon>
        <taxon>core chlorophytes</taxon>
        <taxon>Chlorophyceae</taxon>
        <taxon>CS clade</taxon>
        <taxon>Chlamydomonadales</taxon>
        <taxon>Chlamydomonadaceae</taxon>
        <taxon>Chlamydomonas</taxon>
    </lineage>
</organism>
<comment type="caution">
    <text evidence="2">The sequence shown here is derived from an EMBL/GenBank/DDBJ whole genome shotgun (WGS) entry which is preliminary data.</text>
</comment>
<protein>
    <submittedName>
        <fullName evidence="2">Uncharacterized protein</fullName>
    </submittedName>
</protein>
<sequence>MRNLKRKYKFAIPTVGKLGAGRMVPNPPYYRAHLIIPGTFPSLPVQEQLSLARLEWMYSLGFVGFQRLGSRGRDLWVNALKSFEDRIQAAERVSVEGAQDFLTLIESYERDYGHNNCGRPICWGTDQISLDCIAFYMRTWSHFLPPCSNFLTATGSVIQLKQEDPLQSSGPVDDTGPVEAEQAAEKVPLRRSARVKK</sequence>